<organism evidence="1 2">
    <name type="scientific">Microbacterium pullorum</name>
    <dbReference type="NCBI Taxonomy" id="2762236"/>
    <lineage>
        <taxon>Bacteria</taxon>
        <taxon>Bacillati</taxon>
        <taxon>Actinomycetota</taxon>
        <taxon>Actinomycetes</taxon>
        <taxon>Micrococcales</taxon>
        <taxon>Microbacteriaceae</taxon>
        <taxon>Microbacterium</taxon>
    </lineage>
</organism>
<evidence type="ECO:0000313" key="2">
    <source>
        <dbReference type="Proteomes" id="UP000648352"/>
    </source>
</evidence>
<dbReference type="EMBL" id="JACSQP010000003">
    <property type="protein sequence ID" value="MBD7957351.1"/>
    <property type="molecule type" value="Genomic_DNA"/>
</dbReference>
<gene>
    <name evidence="1" type="ORF">H9651_06845</name>
</gene>
<comment type="caution">
    <text evidence="1">The sequence shown here is derived from an EMBL/GenBank/DDBJ whole genome shotgun (WGS) entry which is preliminary data.</text>
</comment>
<sequence>MTLHVDFDQDLWLYVPGAWPWEGFTGIEQWRDVLAEALADAYRYDAPMREWVAATAEGLARGVEENEHRFAYFSRPHEALGIASIYELARAEEATEEQILGVHDPAAVREVQVVPFEGRLGPGLSATRHVADESGAITVVTHWLWRLDDRDVLMIAGDPDPARFQALREDYDTLARAIGTAPDE</sequence>
<dbReference type="RefSeq" id="WP_191718521.1">
    <property type="nucleotide sequence ID" value="NZ_JACSQP010000003.1"/>
</dbReference>
<evidence type="ECO:0000313" key="1">
    <source>
        <dbReference type="EMBL" id="MBD7957351.1"/>
    </source>
</evidence>
<dbReference type="Proteomes" id="UP000648352">
    <property type="component" value="Unassembled WGS sequence"/>
</dbReference>
<protein>
    <submittedName>
        <fullName evidence="1">Uncharacterized protein</fullName>
    </submittedName>
</protein>
<name>A0ABR8S1J6_9MICO</name>
<accession>A0ABR8S1J6</accession>
<keyword evidence="2" id="KW-1185">Reference proteome</keyword>
<proteinExistence type="predicted"/>
<reference evidence="1 2" key="1">
    <citation type="submission" date="2020-08" db="EMBL/GenBank/DDBJ databases">
        <title>A Genomic Blueprint of the Chicken Gut Microbiome.</title>
        <authorList>
            <person name="Gilroy R."/>
            <person name="Ravi A."/>
            <person name="Getino M."/>
            <person name="Pursley I."/>
            <person name="Horton D.L."/>
            <person name="Alikhan N.-F."/>
            <person name="Baker D."/>
            <person name="Gharbi K."/>
            <person name="Hall N."/>
            <person name="Watson M."/>
            <person name="Adriaenssens E.M."/>
            <person name="Foster-Nyarko E."/>
            <person name="Jarju S."/>
            <person name="Secka A."/>
            <person name="Antonio M."/>
            <person name="Oren A."/>
            <person name="Chaudhuri R."/>
            <person name="La Ragione R.M."/>
            <person name="Hildebrand F."/>
            <person name="Pallen M.J."/>
        </authorList>
    </citation>
    <scope>NUCLEOTIDE SEQUENCE [LARGE SCALE GENOMIC DNA]</scope>
    <source>
        <strain evidence="1 2">Sa4CUA7</strain>
    </source>
</reference>